<evidence type="ECO:0000256" key="1">
    <source>
        <dbReference type="ARBA" id="ARBA00022730"/>
    </source>
</evidence>
<evidence type="ECO:0000259" key="7">
    <source>
        <dbReference type="Pfam" id="PF01386"/>
    </source>
</evidence>
<name>A0ABW1IQH5_9BACL</name>
<feature type="compositionally biased region" description="Basic and acidic residues" evidence="6">
    <location>
        <begin position="197"/>
        <end position="211"/>
    </location>
</feature>
<feature type="domain" description="Large ribosomal subunit protein bL25 L25" evidence="7">
    <location>
        <begin position="6"/>
        <end position="91"/>
    </location>
</feature>
<dbReference type="InterPro" id="IPR029751">
    <property type="entry name" value="Ribosomal_L25_dom"/>
</dbReference>
<dbReference type="PANTHER" id="PTHR33284:SF1">
    <property type="entry name" value="RIBOSOMAL PROTEIN L25_GLN-TRNA SYNTHETASE, ANTI-CODON-BINDING DOMAIN-CONTAINING PROTEIN"/>
    <property type="match status" value="1"/>
</dbReference>
<dbReference type="Pfam" id="PF01386">
    <property type="entry name" value="Ribosomal_L25p"/>
    <property type="match status" value="1"/>
</dbReference>
<evidence type="ECO:0000256" key="6">
    <source>
        <dbReference type="SAM" id="MobiDB-lite"/>
    </source>
</evidence>
<evidence type="ECO:0000313" key="10">
    <source>
        <dbReference type="Proteomes" id="UP001596250"/>
    </source>
</evidence>
<gene>
    <name evidence="5" type="primary">rplY</name>
    <name evidence="5" type="synonym">ctc</name>
    <name evidence="9" type="ORF">ACFPXP_12925</name>
</gene>
<dbReference type="InterPro" id="IPR001021">
    <property type="entry name" value="Ribosomal_bL25_long"/>
</dbReference>
<feature type="domain" description="Large ribosomal subunit protein bL25 beta" evidence="8">
    <location>
        <begin position="99"/>
        <end position="181"/>
    </location>
</feature>
<organism evidence="9 10">
    <name type="scientific">Marinicrinis lubricantis</name>
    <dbReference type="NCBI Taxonomy" id="2086470"/>
    <lineage>
        <taxon>Bacteria</taxon>
        <taxon>Bacillati</taxon>
        <taxon>Bacillota</taxon>
        <taxon>Bacilli</taxon>
        <taxon>Bacillales</taxon>
        <taxon>Paenibacillaceae</taxon>
    </lineage>
</organism>
<keyword evidence="1 5" id="KW-0699">rRNA-binding</keyword>
<keyword evidence="4 5" id="KW-0687">Ribonucleoprotein</keyword>
<dbReference type="SUPFAM" id="SSF50715">
    <property type="entry name" value="Ribosomal protein L25-like"/>
    <property type="match status" value="1"/>
</dbReference>
<keyword evidence="10" id="KW-1185">Reference proteome</keyword>
<evidence type="ECO:0000256" key="3">
    <source>
        <dbReference type="ARBA" id="ARBA00022980"/>
    </source>
</evidence>
<dbReference type="InterPro" id="IPR020056">
    <property type="entry name" value="Rbsml_bL25/Gln-tRNA_synth_N"/>
</dbReference>
<dbReference type="RefSeq" id="WP_379894667.1">
    <property type="nucleotide sequence ID" value="NZ_CBCSCT010000047.1"/>
</dbReference>
<dbReference type="Gene3D" id="2.170.120.20">
    <property type="entry name" value="Ribosomal protein L25, beta domain"/>
    <property type="match status" value="1"/>
</dbReference>
<evidence type="ECO:0000313" key="9">
    <source>
        <dbReference type="EMBL" id="MFC5987308.1"/>
    </source>
</evidence>
<accession>A0ABW1IQH5</accession>
<dbReference type="InterPro" id="IPR020930">
    <property type="entry name" value="Ribosomal_uL5_bac-type"/>
</dbReference>
<feature type="region of interest" description="Disordered" evidence="6">
    <location>
        <begin position="189"/>
        <end position="211"/>
    </location>
</feature>
<dbReference type="InterPro" id="IPR037121">
    <property type="entry name" value="Ribosomal_bL25_C"/>
</dbReference>
<comment type="caution">
    <text evidence="9">The sequence shown here is derived from an EMBL/GenBank/DDBJ whole genome shotgun (WGS) entry which is preliminary data.</text>
</comment>
<sequence>MVTTIHAATRDAKQTASQLEALRGSGNVPAVVYGKQIGNVNIMVPEKEIMPLLQTAANQIIQLQVDGKTVPTMIQQIQRDEINRNILHIDFHQIQMNEKVETSIPLHFKGDPVGVKQEGGMVQVQHHSVLVRCLPTEMPERIEVDIQHLHAGESLTAEEVPLPAGLELQQEGSEVIVTVLAVQKLEEEEAEALDEAQGERSDAEQEKPVEV</sequence>
<dbReference type="InterPro" id="IPR011035">
    <property type="entry name" value="Ribosomal_bL25/Gln-tRNA_synth"/>
</dbReference>
<dbReference type="EMBL" id="JBHSQV010000158">
    <property type="protein sequence ID" value="MFC5987308.1"/>
    <property type="molecule type" value="Genomic_DNA"/>
</dbReference>
<dbReference type="Pfam" id="PF14693">
    <property type="entry name" value="Ribosomal_TL5_C"/>
    <property type="match status" value="1"/>
</dbReference>
<comment type="subunit">
    <text evidence="5">Part of the 50S ribosomal subunit; part of the 5S rRNA/L5/L18/L25 subcomplex. Contacts the 5S rRNA. Binds to the 5S rRNA independently of L5 and L18.</text>
</comment>
<comment type="similarity">
    <text evidence="5">Belongs to the bacterial ribosomal protein bL25 family. CTC subfamily.</text>
</comment>
<dbReference type="NCBIfam" id="TIGR00731">
    <property type="entry name" value="bL25_bact_ctc"/>
    <property type="match status" value="1"/>
</dbReference>
<keyword evidence="2 5" id="KW-0694">RNA-binding</keyword>
<reference evidence="10" key="1">
    <citation type="journal article" date="2019" name="Int. J. Syst. Evol. Microbiol.">
        <title>The Global Catalogue of Microorganisms (GCM) 10K type strain sequencing project: providing services to taxonomists for standard genome sequencing and annotation.</title>
        <authorList>
            <consortium name="The Broad Institute Genomics Platform"/>
            <consortium name="The Broad Institute Genome Sequencing Center for Infectious Disease"/>
            <person name="Wu L."/>
            <person name="Ma J."/>
        </authorList>
    </citation>
    <scope>NUCLEOTIDE SEQUENCE [LARGE SCALE GENOMIC DNA]</scope>
    <source>
        <strain evidence="10">CCM 8749</strain>
    </source>
</reference>
<keyword evidence="3 5" id="KW-0689">Ribosomal protein</keyword>
<evidence type="ECO:0000256" key="5">
    <source>
        <dbReference type="HAMAP-Rule" id="MF_01334"/>
    </source>
</evidence>
<comment type="function">
    <text evidence="5">This is one of the proteins that binds to the 5S RNA in the ribosome where it forms part of the central protuberance.</text>
</comment>
<dbReference type="CDD" id="cd00495">
    <property type="entry name" value="Ribosomal_L25_TL5_CTC"/>
    <property type="match status" value="1"/>
</dbReference>
<evidence type="ECO:0000256" key="4">
    <source>
        <dbReference type="ARBA" id="ARBA00023274"/>
    </source>
</evidence>
<dbReference type="InterPro" id="IPR020057">
    <property type="entry name" value="Ribosomal_bL25_b-dom"/>
</dbReference>
<dbReference type="HAMAP" id="MF_01334">
    <property type="entry name" value="Ribosomal_bL25_CTC"/>
    <property type="match status" value="1"/>
</dbReference>
<proteinExistence type="inferred from homology"/>
<evidence type="ECO:0000259" key="8">
    <source>
        <dbReference type="Pfam" id="PF14693"/>
    </source>
</evidence>
<dbReference type="PANTHER" id="PTHR33284">
    <property type="entry name" value="RIBOSOMAL PROTEIN L25/GLN-TRNA SYNTHETASE, ANTI-CODON-BINDING DOMAIN-CONTAINING PROTEIN"/>
    <property type="match status" value="1"/>
</dbReference>
<protein>
    <recommendedName>
        <fullName evidence="5">Large ribosomal subunit protein bL25</fullName>
    </recommendedName>
    <alternativeName>
        <fullName evidence="5">General stress protein CTC</fullName>
    </alternativeName>
</protein>
<dbReference type="GO" id="GO:0005840">
    <property type="term" value="C:ribosome"/>
    <property type="evidence" value="ECO:0007669"/>
    <property type="project" value="UniProtKB-KW"/>
</dbReference>
<evidence type="ECO:0000256" key="2">
    <source>
        <dbReference type="ARBA" id="ARBA00022884"/>
    </source>
</evidence>
<dbReference type="Gene3D" id="2.40.240.10">
    <property type="entry name" value="Ribosomal Protein L25, Chain P"/>
    <property type="match status" value="1"/>
</dbReference>
<dbReference type="Proteomes" id="UP001596250">
    <property type="component" value="Unassembled WGS sequence"/>
</dbReference>